<comment type="caution">
    <text evidence="1">The sequence shown here is derived from an EMBL/GenBank/DDBJ whole genome shotgun (WGS) entry which is preliminary data.</text>
</comment>
<evidence type="ECO:0000313" key="1">
    <source>
        <dbReference type="EMBL" id="KAJ8665793.1"/>
    </source>
</evidence>
<accession>A0ACC2N4Y2</accession>
<evidence type="ECO:0000313" key="2">
    <source>
        <dbReference type="Proteomes" id="UP001239111"/>
    </source>
</evidence>
<dbReference type="EMBL" id="CM056744">
    <property type="protein sequence ID" value="KAJ8665793.1"/>
    <property type="molecule type" value="Genomic_DNA"/>
</dbReference>
<reference evidence="1" key="1">
    <citation type="submission" date="2023-04" db="EMBL/GenBank/DDBJ databases">
        <title>A chromosome-level genome assembly of the parasitoid wasp Eretmocerus hayati.</title>
        <authorList>
            <person name="Zhong Y."/>
            <person name="Liu S."/>
            <person name="Liu Y."/>
        </authorList>
    </citation>
    <scope>NUCLEOTIDE SEQUENCE</scope>
    <source>
        <strain evidence="1">ZJU_SS_LIU_2023</strain>
    </source>
</reference>
<dbReference type="Proteomes" id="UP001239111">
    <property type="component" value="Chromosome 4"/>
</dbReference>
<protein>
    <submittedName>
        <fullName evidence="1">Uncharacterized protein</fullName>
    </submittedName>
</protein>
<gene>
    <name evidence="1" type="ORF">QAD02_007455</name>
</gene>
<name>A0ACC2N4Y2_9HYME</name>
<sequence length="198" mass="22331">MDSTTTFPTETREGLEIDKRVAVEKMYNSSLELAIQAKTKLMNPKDIKKEHVEAMKSDKLQKKEAKKSKKSEECNKNAMATAQSDNVHDQVASRGLHALKDYDTDGNGEEIETEEEEMQTEDSKEDLLERMEELEQAKSLLLQKIQDASKRSTTTSTPNNPEHSPKTHVNLNISPVVPSPRPSTRRSLSGNDREGEYV</sequence>
<organism evidence="1 2">
    <name type="scientific">Eretmocerus hayati</name>
    <dbReference type="NCBI Taxonomy" id="131215"/>
    <lineage>
        <taxon>Eukaryota</taxon>
        <taxon>Metazoa</taxon>
        <taxon>Ecdysozoa</taxon>
        <taxon>Arthropoda</taxon>
        <taxon>Hexapoda</taxon>
        <taxon>Insecta</taxon>
        <taxon>Pterygota</taxon>
        <taxon>Neoptera</taxon>
        <taxon>Endopterygota</taxon>
        <taxon>Hymenoptera</taxon>
        <taxon>Apocrita</taxon>
        <taxon>Proctotrupomorpha</taxon>
        <taxon>Chalcidoidea</taxon>
        <taxon>Aphelinidae</taxon>
        <taxon>Aphelininae</taxon>
        <taxon>Eretmocerus</taxon>
    </lineage>
</organism>
<proteinExistence type="predicted"/>
<keyword evidence="2" id="KW-1185">Reference proteome</keyword>